<comment type="subcellular location">
    <subcellularLocation>
        <location evidence="2">Cytoplasm</location>
        <location evidence="2">Cytoskeleton</location>
        <location evidence="2">Microtubule organizing center</location>
        <location evidence="2">Centrosome</location>
    </subcellularLocation>
    <subcellularLocation>
        <location evidence="3">Cytoplasm</location>
        <location evidence="3">Perinuclear region</location>
    </subcellularLocation>
</comment>
<evidence type="ECO:0000256" key="11">
    <source>
        <dbReference type="ARBA" id="ARBA00022807"/>
    </source>
</evidence>
<accession>A0A1A6GM10</accession>
<keyword evidence="9" id="KW-0833">Ubl conjugation pathway</keyword>
<dbReference type="Pfam" id="PF16607">
    <property type="entry name" value="CYLD_phos_site"/>
    <property type="match status" value="1"/>
</dbReference>
<dbReference type="SUPFAM" id="SSF74924">
    <property type="entry name" value="Cap-Gly domain"/>
    <property type="match status" value="1"/>
</dbReference>
<evidence type="ECO:0000256" key="12">
    <source>
        <dbReference type="ARBA" id="ARBA00022833"/>
    </source>
</evidence>
<feature type="domain" description="CAP-Gly" evidence="14">
    <location>
        <begin position="144"/>
        <end position="187"/>
    </location>
</feature>
<comment type="similarity">
    <text evidence="4">Belongs to the peptidase C19 family.</text>
</comment>
<dbReference type="Gene3D" id="2.30.30.190">
    <property type="entry name" value="CAP Gly-rich-like domain"/>
    <property type="match status" value="1"/>
</dbReference>
<evidence type="ECO:0000256" key="13">
    <source>
        <dbReference type="SAM" id="MobiDB-lite"/>
    </source>
</evidence>
<evidence type="ECO:0000256" key="9">
    <source>
        <dbReference type="ARBA" id="ARBA00022786"/>
    </source>
</evidence>
<dbReference type="GO" id="GO:0006508">
    <property type="term" value="P:proteolysis"/>
    <property type="evidence" value="ECO:0007669"/>
    <property type="project" value="UniProtKB-KW"/>
</dbReference>
<evidence type="ECO:0000259" key="14">
    <source>
        <dbReference type="PROSITE" id="PS50245"/>
    </source>
</evidence>
<evidence type="ECO:0000313" key="16">
    <source>
        <dbReference type="Proteomes" id="UP000092124"/>
    </source>
</evidence>
<keyword evidence="10" id="KW-0378">Hydrolase</keyword>
<protein>
    <recommendedName>
        <fullName evidence="5">ubiquitinyl hydrolase 1</fullName>
        <ecNumber evidence="5">3.4.19.12</ecNumber>
    </recommendedName>
</protein>
<dbReference type="PROSITE" id="PS50245">
    <property type="entry name" value="CAP_GLY_2"/>
    <property type="match status" value="1"/>
</dbReference>
<dbReference type="OrthoDB" id="6287070at2759"/>
<keyword evidence="11" id="KW-0788">Thiol protease</keyword>
<evidence type="ECO:0000256" key="2">
    <source>
        <dbReference type="ARBA" id="ARBA00004300"/>
    </source>
</evidence>
<keyword evidence="7" id="KW-0645">Protease</keyword>
<evidence type="ECO:0000256" key="6">
    <source>
        <dbReference type="ARBA" id="ARBA00022490"/>
    </source>
</evidence>
<name>A0A1A6GM10_NEOLE</name>
<dbReference type="Gene3D" id="3.90.70.10">
    <property type="entry name" value="Cysteine proteinases"/>
    <property type="match status" value="3"/>
</dbReference>
<dbReference type="AlphaFoldDB" id="A0A1A6GM10"/>
<dbReference type="SMART" id="SM01052">
    <property type="entry name" value="CAP_GLY"/>
    <property type="match status" value="1"/>
</dbReference>
<dbReference type="InterPro" id="IPR000938">
    <property type="entry name" value="CAP-Gly_domain"/>
</dbReference>
<comment type="catalytic activity">
    <reaction evidence="1">
        <text>Thiol-dependent hydrolysis of ester, thioester, amide, peptide and isopeptide bonds formed by the C-terminal Gly of ubiquitin (a 76-residue protein attached to proteins as an intracellular targeting signal).</text>
        <dbReference type="EC" id="3.4.19.12"/>
    </reaction>
</comment>
<evidence type="ECO:0000256" key="4">
    <source>
        <dbReference type="ARBA" id="ARBA00009085"/>
    </source>
</evidence>
<organism evidence="15 16">
    <name type="scientific">Neotoma lepida</name>
    <name type="common">Desert woodrat</name>
    <dbReference type="NCBI Taxonomy" id="56216"/>
    <lineage>
        <taxon>Eukaryota</taxon>
        <taxon>Metazoa</taxon>
        <taxon>Chordata</taxon>
        <taxon>Craniata</taxon>
        <taxon>Vertebrata</taxon>
        <taxon>Euteleostomi</taxon>
        <taxon>Mammalia</taxon>
        <taxon>Eutheria</taxon>
        <taxon>Euarchontoglires</taxon>
        <taxon>Glires</taxon>
        <taxon>Rodentia</taxon>
        <taxon>Myomorpha</taxon>
        <taxon>Muroidea</taxon>
        <taxon>Cricetidae</taxon>
        <taxon>Neotominae</taxon>
        <taxon>Neotoma</taxon>
    </lineage>
</organism>
<keyword evidence="12" id="KW-0862">Zinc</keyword>
<evidence type="ECO:0000256" key="3">
    <source>
        <dbReference type="ARBA" id="ARBA00004556"/>
    </source>
</evidence>
<feature type="non-terminal residue" evidence="15">
    <location>
        <position position="437"/>
    </location>
</feature>
<dbReference type="Proteomes" id="UP000092124">
    <property type="component" value="Unassembled WGS sequence"/>
</dbReference>
<evidence type="ECO:0000256" key="10">
    <source>
        <dbReference type="ARBA" id="ARBA00022801"/>
    </source>
</evidence>
<evidence type="ECO:0000256" key="5">
    <source>
        <dbReference type="ARBA" id="ARBA00012759"/>
    </source>
</evidence>
<dbReference type="FunFam" id="2.30.30.190:FF:000007">
    <property type="entry name" value="Putative ubiquitin carboxyl-terminal hydrolase CYLD"/>
    <property type="match status" value="1"/>
</dbReference>
<keyword evidence="16" id="KW-1185">Reference proteome</keyword>
<dbReference type="PANTHER" id="PTHR11830">
    <property type="entry name" value="40S RIBOSOMAL PROTEIN S3A"/>
    <property type="match status" value="1"/>
</dbReference>
<keyword evidence="6" id="KW-0963">Cytoplasm</keyword>
<reference evidence="15 16" key="1">
    <citation type="submission" date="2016-06" db="EMBL/GenBank/DDBJ databases">
        <title>The Draft Genome Sequence and Annotation of the Desert Woodrat Neotoma lepida.</title>
        <authorList>
            <person name="Campbell M."/>
            <person name="Oakeson K.F."/>
            <person name="Yandell M."/>
            <person name="Halpert J.R."/>
            <person name="Dearing D."/>
        </authorList>
    </citation>
    <scope>NUCLEOTIDE SEQUENCE [LARGE SCALE GENOMIC DNA]</scope>
    <source>
        <strain evidence="15">417</strain>
        <tissue evidence="15">Liver</tissue>
    </source>
</reference>
<sequence>MSQERRPPKLAFMSRGVGDKGSSGHSKPKVTVAEDPAKSLTELSPDFGHSSPPPQPPSMNSLSSENRFHSLPFSLTKMPNTNGSIAHSPLSLSVQSVMGELNSTPVQESPPLPISSGNAHGLEVGSLAEVKENPPFYGVIRWIGQPPGLSDVLAGLELEDECAGCTDGTFRGTRYFTCALKKALFVKLKSCRPDSRFASLQPVPNQIESLFAFSSALDTVLLRPKEKNDVEYYSETQELLRTEIVNPLRIYGYVCATKIMKLRKILEKVEAASGFTSEEKDPEEFLNILFHDILRVEPLLKIRSAGQKVQDCNFYQIFMEKNEKNIFLKVFFLPSLHMVAPRQCRICGGLAMYECRECYDDPDISAGKIKQFCKTCSTQNGFNIPQVTPCPEVGEYLKMSLEDLHSLDSRRIQGCARRLLCDAYMCMYQSPTMSLYK</sequence>
<evidence type="ECO:0000313" key="15">
    <source>
        <dbReference type="EMBL" id="OBS67256.1"/>
    </source>
</evidence>
<feature type="region of interest" description="Disordered" evidence="13">
    <location>
        <begin position="1"/>
        <end position="65"/>
    </location>
</feature>
<keyword evidence="8" id="KW-0479">Metal-binding</keyword>
<dbReference type="Pfam" id="PF01302">
    <property type="entry name" value="CAP_GLY"/>
    <property type="match status" value="1"/>
</dbReference>
<proteinExistence type="inferred from homology"/>
<dbReference type="GO" id="GO:0048471">
    <property type="term" value="C:perinuclear region of cytoplasm"/>
    <property type="evidence" value="ECO:0007669"/>
    <property type="project" value="UniProtKB-SubCell"/>
</dbReference>
<dbReference type="STRING" id="56216.A0A1A6GM10"/>
<dbReference type="EC" id="3.4.19.12" evidence="5"/>
<evidence type="ECO:0000256" key="7">
    <source>
        <dbReference type="ARBA" id="ARBA00022670"/>
    </source>
</evidence>
<dbReference type="InterPro" id="IPR036859">
    <property type="entry name" value="CAP-Gly_dom_sf"/>
</dbReference>
<dbReference type="GO" id="GO:0005813">
    <property type="term" value="C:centrosome"/>
    <property type="evidence" value="ECO:0007669"/>
    <property type="project" value="UniProtKB-SubCell"/>
</dbReference>
<evidence type="ECO:0000256" key="8">
    <source>
        <dbReference type="ARBA" id="ARBA00022723"/>
    </source>
</evidence>
<dbReference type="EMBL" id="LZPO01087025">
    <property type="protein sequence ID" value="OBS67256.1"/>
    <property type="molecule type" value="Genomic_DNA"/>
</dbReference>
<evidence type="ECO:0000256" key="1">
    <source>
        <dbReference type="ARBA" id="ARBA00000707"/>
    </source>
</evidence>
<dbReference type="GO" id="GO:0046872">
    <property type="term" value="F:metal ion binding"/>
    <property type="evidence" value="ECO:0007669"/>
    <property type="project" value="UniProtKB-KW"/>
</dbReference>
<dbReference type="GO" id="GO:0004843">
    <property type="term" value="F:cysteine-type deubiquitinase activity"/>
    <property type="evidence" value="ECO:0007669"/>
    <property type="project" value="UniProtKB-EC"/>
</dbReference>
<gene>
    <name evidence="15" type="ORF">A6R68_04213</name>
</gene>
<comment type="caution">
    <text evidence="15">The sequence shown here is derived from an EMBL/GenBank/DDBJ whole genome shotgun (WGS) entry which is preliminary data.</text>
</comment>